<sequence length="234" mass="25889">MMKSFFYVFLSYITACFFLIHPITIQANESHNEDKYTEVYEEDSDEDVCDNTCELPRTNIKKYLLSAALLAAATGVGTYYIGRDSKDPDIKVVKPVNPVCPDCPTDCACPSCPDCPTCPPERLDDLLRVRFIFLGDTIGNNTIEISFAFVDPNGNYYNNSITLVPNQATVTVSTRLFPLAGIWRIIIIGINGQSPVSQPVLNINVSTDTLGTLVDQVFNTINPGNTRTINFTIP</sequence>
<dbReference type="EMBL" id="JSAM01000090">
    <property type="protein sequence ID" value="KIA77127.1"/>
    <property type="molecule type" value="Genomic_DNA"/>
</dbReference>
<comment type="caution">
    <text evidence="2">The sequence shown here is derived from an EMBL/GenBank/DDBJ whole genome shotgun (WGS) entry which is preliminary data.</text>
</comment>
<evidence type="ECO:0000313" key="3">
    <source>
        <dbReference type="Proteomes" id="UP000031307"/>
    </source>
</evidence>
<evidence type="ECO:0000313" key="2">
    <source>
        <dbReference type="EMBL" id="KIA77127.1"/>
    </source>
</evidence>
<reference evidence="2 3" key="1">
    <citation type="journal article" date="2014" name="Mol. Biol. Evol.">
        <title>Massive expansion of Ubiquitination-related gene families within the Chlamydiae.</title>
        <authorList>
            <person name="Domman D."/>
            <person name="Collingro A."/>
            <person name="Lagkouvardos I."/>
            <person name="Gehre L."/>
            <person name="Weinmaier T."/>
            <person name="Rattei T."/>
            <person name="Subtil A."/>
            <person name="Horn M."/>
        </authorList>
    </citation>
    <scope>NUCLEOTIDE SEQUENCE [LARGE SCALE GENOMIC DNA]</scope>
    <source>
        <strain evidence="2 3">OEW1</strain>
    </source>
</reference>
<dbReference type="PATRIC" id="fig|83552.4.peg.1716"/>
<keyword evidence="1" id="KW-1133">Transmembrane helix</keyword>
<dbReference type="Proteomes" id="UP000031307">
    <property type="component" value="Unassembled WGS sequence"/>
</dbReference>
<evidence type="ECO:0000256" key="1">
    <source>
        <dbReference type="SAM" id="Phobius"/>
    </source>
</evidence>
<dbReference type="RefSeq" id="WP_013925422.1">
    <property type="nucleotide sequence ID" value="NZ_JASBUT010000035.1"/>
</dbReference>
<keyword evidence="1" id="KW-0472">Membrane</keyword>
<accession>A0A0C1E7F8</accession>
<protein>
    <submittedName>
        <fullName evidence="2">Uncharacterized protein</fullName>
    </submittedName>
</protein>
<gene>
    <name evidence="2" type="ORF">DB43_GU00200</name>
</gene>
<feature type="transmembrane region" description="Helical" evidence="1">
    <location>
        <begin position="63"/>
        <end position="81"/>
    </location>
</feature>
<dbReference type="AlphaFoldDB" id="A0A0C1E7F8"/>
<proteinExistence type="predicted"/>
<organism evidence="2 3">
    <name type="scientific">Parachlamydia acanthamoebae</name>
    <dbReference type="NCBI Taxonomy" id="83552"/>
    <lineage>
        <taxon>Bacteria</taxon>
        <taxon>Pseudomonadati</taxon>
        <taxon>Chlamydiota</taxon>
        <taxon>Chlamydiia</taxon>
        <taxon>Parachlamydiales</taxon>
        <taxon>Parachlamydiaceae</taxon>
        <taxon>Parachlamydia</taxon>
    </lineage>
</organism>
<keyword evidence="1" id="KW-0812">Transmembrane</keyword>
<name>A0A0C1E7F8_9BACT</name>